<evidence type="ECO:0008006" key="3">
    <source>
        <dbReference type="Google" id="ProtNLM"/>
    </source>
</evidence>
<dbReference type="Gene3D" id="3.40.50.720">
    <property type="entry name" value="NAD(P)-binding Rossmann-like Domain"/>
    <property type="match status" value="1"/>
</dbReference>
<accession>A0A161ZRP5</accession>
<dbReference type="PATRIC" id="fig|1365250.3.peg.5120"/>
<proteinExistence type="predicted"/>
<protein>
    <recommendedName>
        <fullName evidence="3">Short-chain dehydrogenase</fullName>
    </recommendedName>
</protein>
<dbReference type="GO" id="GO:0016616">
    <property type="term" value="F:oxidoreductase activity, acting on the CH-OH group of donors, NAD or NADP as acceptor"/>
    <property type="evidence" value="ECO:0007669"/>
    <property type="project" value="TreeGrafter"/>
</dbReference>
<dbReference type="Proteomes" id="UP000076643">
    <property type="component" value="Unassembled WGS sequence"/>
</dbReference>
<evidence type="ECO:0000313" key="1">
    <source>
        <dbReference type="EMBL" id="KZN29725.1"/>
    </source>
</evidence>
<dbReference type="Pfam" id="PF00106">
    <property type="entry name" value="adh_short"/>
    <property type="match status" value="1"/>
</dbReference>
<comment type="caution">
    <text evidence="1">The sequence shown here is derived from an EMBL/GenBank/DDBJ whole genome shotgun (WGS) entry which is preliminary data.</text>
</comment>
<dbReference type="InterPro" id="IPR002347">
    <property type="entry name" value="SDR_fam"/>
</dbReference>
<name>A0A161ZRP5_9GAMM</name>
<dbReference type="PANTHER" id="PTHR45458:SF1">
    <property type="entry name" value="SHORT CHAIN DEHYDROGENASE"/>
    <property type="match status" value="1"/>
</dbReference>
<keyword evidence="2" id="KW-1185">Reference proteome</keyword>
<dbReference type="SUPFAM" id="SSF51735">
    <property type="entry name" value="NAD(P)-binding Rossmann-fold domains"/>
    <property type="match status" value="1"/>
</dbReference>
<dbReference type="CDD" id="cd05325">
    <property type="entry name" value="carb_red_sniffer_like_SDR_c"/>
    <property type="match status" value="1"/>
</dbReference>
<gene>
    <name evidence="1" type="ORF">N475_05350</name>
</gene>
<evidence type="ECO:0000313" key="2">
    <source>
        <dbReference type="Proteomes" id="UP000076643"/>
    </source>
</evidence>
<dbReference type="EMBL" id="AUYB01000158">
    <property type="protein sequence ID" value="KZN29725.1"/>
    <property type="molecule type" value="Genomic_DNA"/>
</dbReference>
<reference evidence="1 2" key="1">
    <citation type="submission" date="2013-07" db="EMBL/GenBank/DDBJ databases">
        <title>Comparative Genomic and Metabolomic Analysis of Twelve Strains of Pseudoalteromonas luteoviolacea.</title>
        <authorList>
            <person name="Vynne N.G."/>
            <person name="Mansson M."/>
            <person name="Gram L."/>
        </authorList>
    </citation>
    <scope>NUCLEOTIDE SEQUENCE [LARGE SCALE GENOMIC DNA]</scope>
    <source>
        <strain evidence="1 2">DSM 6061</strain>
    </source>
</reference>
<dbReference type="PRINTS" id="PR00081">
    <property type="entry name" value="GDHRDH"/>
</dbReference>
<organism evidence="1 2">
    <name type="scientific">Pseudoalteromonas luteoviolacea DSM 6061</name>
    <dbReference type="NCBI Taxonomy" id="1365250"/>
    <lineage>
        <taxon>Bacteria</taxon>
        <taxon>Pseudomonadati</taxon>
        <taxon>Pseudomonadota</taxon>
        <taxon>Gammaproteobacteria</taxon>
        <taxon>Alteromonadales</taxon>
        <taxon>Pseudoalteromonadaceae</taxon>
        <taxon>Pseudoalteromonas</taxon>
    </lineage>
</organism>
<dbReference type="AlphaFoldDB" id="A0A161ZRP5"/>
<sequence length="262" mass="28554">MAFFSLINLNQSALFITIDPLKYHYKSEDNMACVLITGANRGIGLALVQLYLESGWKVLATVRNASNTDKLNEVMDQDTQNNLIIYEMDIVNYQQVSEVASSLVGVPIDIVINNAGLYGPKGYGFGHCDVEAWKMVMEVNAIAPAKLAEMFYANLKLGDKKIFAALSSRVGSHTENTKGGGYIYRSSKAALNSVVKSLSNDLLPQGIKTVALHPGWVKTKMGGPNALITPEESALGLKRVLDNLTKQESGSFISYDGSKIPW</sequence>
<dbReference type="PANTHER" id="PTHR45458">
    <property type="entry name" value="SHORT-CHAIN DEHYDROGENASE/REDUCTASE SDR"/>
    <property type="match status" value="1"/>
</dbReference>
<dbReference type="InterPro" id="IPR052184">
    <property type="entry name" value="SDR_enzymes"/>
</dbReference>
<dbReference type="InterPro" id="IPR036291">
    <property type="entry name" value="NAD(P)-bd_dom_sf"/>
</dbReference>